<sequence>MQSRGGGATHDVGVDLGSSSNTAEEFKRFAHTTTPLYGSGLNYSSMPLSPNYVNGYGYGYGAWTFGPPLMPLPPLLPYTSHGRGLLSRPLASLGVQGGGVLKKNSQGALAQGRGHTRGHTSVRFNRGGRGGKSLTKEALDADLDEWRLKDKRYAGQSLDAELDNYWTKCQFVKVETECNQGNQSAKVIDS</sequence>
<dbReference type="AlphaFoldDB" id="A0A9D4Z5D0"/>
<dbReference type="SMART" id="SM01218">
    <property type="entry name" value="FoP_duplication"/>
    <property type="match status" value="1"/>
</dbReference>
<keyword evidence="4" id="KW-1185">Reference proteome</keyword>
<evidence type="ECO:0000313" key="4">
    <source>
        <dbReference type="Proteomes" id="UP000886520"/>
    </source>
</evidence>
<dbReference type="OrthoDB" id="48682at2759"/>
<gene>
    <name evidence="3" type="ORF">GOP47_0021555</name>
</gene>
<evidence type="ECO:0000259" key="2">
    <source>
        <dbReference type="SMART" id="SM01218"/>
    </source>
</evidence>
<name>A0A9D4Z5D0_ADICA</name>
<feature type="domain" description="Chromatin target of PRMT1 protein C-terminal" evidence="2">
    <location>
        <begin position="82"/>
        <end position="168"/>
    </location>
</feature>
<evidence type="ECO:0000313" key="3">
    <source>
        <dbReference type="EMBL" id="KAI5063008.1"/>
    </source>
</evidence>
<protein>
    <recommendedName>
        <fullName evidence="2">Chromatin target of PRMT1 protein C-terminal domain-containing protein</fullName>
    </recommendedName>
</protein>
<keyword evidence="1" id="KW-0694">RNA-binding</keyword>
<evidence type="ECO:0000256" key="1">
    <source>
        <dbReference type="ARBA" id="ARBA00022884"/>
    </source>
</evidence>
<organism evidence="3 4">
    <name type="scientific">Adiantum capillus-veneris</name>
    <name type="common">Maidenhair fern</name>
    <dbReference type="NCBI Taxonomy" id="13818"/>
    <lineage>
        <taxon>Eukaryota</taxon>
        <taxon>Viridiplantae</taxon>
        <taxon>Streptophyta</taxon>
        <taxon>Embryophyta</taxon>
        <taxon>Tracheophyta</taxon>
        <taxon>Polypodiopsida</taxon>
        <taxon>Polypodiidae</taxon>
        <taxon>Polypodiales</taxon>
        <taxon>Pteridineae</taxon>
        <taxon>Pteridaceae</taxon>
        <taxon>Vittarioideae</taxon>
        <taxon>Adiantum</taxon>
    </lineage>
</organism>
<dbReference type="Pfam" id="PF13865">
    <property type="entry name" value="FoP_duplication"/>
    <property type="match status" value="1"/>
</dbReference>
<dbReference type="EMBL" id="JABFUD020000021">
    <property type="protein sequence ID" value="KAI5063008.1"/>
    <property type="molecule type" value="Genomic_DNA"/>
</dbReference>
<proteinExistence type="predicted"/>
<comment type="caution">
    <text evidence="3">The sequence shown here is derived from an EMBL/GenBank/DDBJ whole genome shotgun (WGS) entry which is preliminary data.</text>
</comment>
<dbReference type="Proteomes" id="UP000886520">
    <property type="component" value="Chromosome 21"/>
</dbReference>
<dbReference type="InterPro" id="IPR025715">
    <property type="entry name" value="FoP_C"/>
</dbReference>
<accession>A0A9D4Z5D0</accession>
<dbReference type="GO" id="GO:0003723">
    <property type="term" value="F:RNA binding"/>
    <property type="evidence" value="ECO:0007669"/>
    <property type="project" value="UniProtKB-KW"/>
</dbReference>
<reference evidence="3" key="1">
    <citation type="submission" date="2021-01" db="EMBL/GenBank/DDBJ databases">
        <title>Adiantum capillus-veneris genome.</title>
        <authorList>
            <person name="Fang Y."/>
            <person name="Liao Q."/>
        </authorList>
    </citation>
    <scope>NUCLEOTIDE SEQUENCE</scope>
    <source>
        <strain evidence="3">H3</strain>
        <tissue evidence="3">Leaf</tissue>
    </source>
</reference>